<keyword evidence="1" id="KW-1133">Transmembrane helix</keyword>
<proteinExistence type="predicted"/>
<dbReference type="Proteomes" id="UP000672602">
    <property type="component" value="Unassembled WGS sequence"/>
</dbReference>
<sequence>MEDAITIDLIWWITAVEIPVLTGLFWLIWRNRREQEADLQHHRHFTEKGLAQAREALAAYKLEVAKTYASISYLKDVERRLTGHLLRIESKLDNTQNMERKSGK</sequence>
<gene>
    <name evidence="2" type="ORF">KAJ83_04575</name>
</gene>
<keyword evidence="3" id="KW-1185">Reference proteome</keyword>
<accession>A0A8J7V1M8</accession>
<dbReference type="AlphaFoldDB" id="A0A8J7V1M8"/>
<protein>
    <submittedName>
        <fullName evidence="2">Uncharacterized protein</fullName>
    </submittedName>
</protein>
<feature type="transmembrane region" description="Helical" evidence="1">
    <location>
        <begin position="6"/>
        <end position="29"/>
    </location>
</feature>
<keyword evidence="1" id="KW-0812">Transmembrane</keyword>
<name>A0A8J7V1M8_9PROT</name>
<dbReference type="EMBL" id="JAGMWN010000002">
    <property type="protein sequence ID" value="MBP5856271.1"/>
    <property type="molecule type" value="Genomic_DNA"/>
</dbReference>
<evidence type="ECO:0000313" key="3">
    <source>
        <dbReference type="Proteomes" id="UP000672602"/>
    </source>
</evidence>
<evidence type="ECO:0000313" key="2">
    <source>
        <dbReference type="EMBL" id="MBP5856271.1"/>
    </source>
</evidence>
<dbReference type="RefSeq" id="WP_210680865.1">
    <property type="nucleotide sequence ID" value="NZ_JAGMWN010000002.1"/>
</dbReference>
<comment type="caution">
    <text evidence="2">The sequence shown here is derived from an EMBL/GenBank/DDBJ whole genome shotgun (WGS) entry which is preliminary data.</text>
</comment>
<evidence type="ECO:0000256" key="1">
    <source>
        <dbReference type="SAM" id="Phobius"/>
    </source>
</evidence>
<reference evidence="2" key="1">
    <citation type="submission" date="2021-04" db="EMBL/GenBank/DDBJ databases">
        <authorList>
            <person name="Zhang D.-C."/>
        </authorList>
    </citation>
    <scope>NUCLEOTIDE SEQUENCE</scope>
    <source>
        <strain evidence="2">CGMCC 1.15697</strain>
    </source>
</reference>
<keyword evidence="1" id="KW-0472">Membrane</keyword>
<organism evidence="2 3">
    <name type="scientific">Marivibrio halodurans</name>
    <dbReference type="NCBI Taxonomy" id="2039722"/>
    <lineage>
        <taxon>Bacteria</taxon>
        <taxon>Pseudomonadati</taxon>
        <taxon>Pseudomonadota</taxon>
        <taxon>Alphaproteobacteria</taxon>
        <taxon>Rhodospirillales</taxon>
        <taxon>Rhodospirillaceae</taxon>
        <taxon>Marivibrio</taxon>
    </lineage>
</organism>